<comment type="caution">
    <text evidence="2">The sequence shown here is derived from an EMBL/GenBank/DDBJ whole genome shotgun (WGS) entry which is preliminary data.</text>
</comment>
<sequence length="521" mass="57629">MTLSAHSTPRSAGLPLTRNMPFTSASMPHRTNNMTGIYLALGSNSRSPGTKSAIPPLIRGRGTAYKVRTPVEDRRYKMVEYLRIKEEKRGFTGGVVRNIKSAAITSNQNKENPQDNYRIPKRRWGPGKRIDPSNIDDLIRPNSRNYTTVSNSGVTRSEKLIDSMLTSYEVTTYLLPRGLEGHQLMIPASEELKDLEDCYRRICKNGEGSLFSLFSNRRSHQNSRRENSGFIVRSYINPHQAEICADFPEPRRAQTGASPRSLQTYRHVPDPHSSAAKHDPGQFDDSCEHLVVPRLVAAPGAVGSSLFYKISPNIGGFHPQRGSSQLLADKDYMSSTPHTTRSADGSAEASVSPKSPTIEATSRIEPGEGELTRESSGDCLKDRQNLSEDNMNQVMIVGDGLSGNLDVRPRPRLTTSNSGADIMLGLETDDGKSAEVEIDSLESDELQPEEIPKGRVRKTSIVEKLSKSKESELIALSIMESAGQRQREFEKLISEHQELVQEISRTPSAENIVQSEAGRDP</sequence>
<feature type="compositionally biased region" description="Polar residues" evidence="1">
    <location>
        <begin position="333"/>
        <end position="343"/>
    </location>
</feature>
<keyword evidence="3" id="KW-1185">Reference proteome</keyword>
<accession>A0AAV2HNB0</accession>
<protein>
    <submittedName>
        <fullName evidence="2">Uncharacterized protein</fullName>
    </submittedName>
</protein>
<feature type="region of interest" description="Disordered" evidence="1">
    <location>
        <begin position="107"/>
        <end position="137"/>
    </location>
</feature>
<reference evidence="2 3" key="1">
    <citation type="submission" date="2024-04" db="EMBL/GenBank/DDBJ databases">
        <authorList>
            <consortium name="Genoscope - CEA"/>
            <person name="William W."/>
        </authorList>
    </citation>
    <scope>NUCLEOTIDE SEQUENCE [LARGE SCALE GENOMIC DNA]</scope>
</reference>
<dbReference type="Proteomes" id="UP001497497">
    <property type="component" value="Unassembled WGS sequence"/>
</dbReference>
<feature type="compositionally biased region" description="Polar residues" evidence="1">
    <location>
        <begin position="1"/>
        <end position="10"/>
    </location>
</feature>
<feature type="region of interest" description="Disordered" evidence="1">
    <location>
        <begin position="501"/>
        <end position="521"/>
    </location>
</feature>
<dbReference type="AlphaFoldDB" id="A0AAV2HNB0"/>
<dbReference type="EMBL" id="CAXITT010000188">
    <property type="protein sequence ID" value="CAL1534988.1"/>
    <property type="molecule type" value="Genomic_DNA"/>
</dbReference>
<evidence type="ECO:0000313" key="2">
    <source>
        <dbReference type="EMBL" id="CAL1534988.1"/>
    </source>
</evidence>
<name>A0AAV2HNB0_LYMST</name>
<gene>
    <name evidence="2" type="ORF">GSLYS_00008948001</name>
</gene>
<evidence type="ECO:0000256" key="1">
    <source>
        <dbReference type="SAM" id="MobiDB-lite"/>
    </source>
</evidence>
<evidence type="ECO:0000313" key="3">
    <source>
        <dbReference type="Proteomes" id="UP001497497"/>
    </source>
</evidence>
<proteinExistence type="predicted"/>
<feature type="region of interest" description="Disordered" evidence="1">
    <location>
        <begin position="1"/>
        <end position="28"/>
    </location>
</feature>
<feature type="compositionally biased region" description="Polar residues" evidence="1">
    <location>
        <begin position="503"/>
        <end position="514"/>
    </location>
</feature>
<organism evidence="2 3">
    <name type="scientific">Lymnaea stagnalis</name>
    <name type="common">Great pond snail</name>
    <name type="synonym">Helix stagnalis</name>
    <dbReference type="NCBI Taxonomy" id="6523"/>
    <lineage>
        <taxon>Eukaryota</taxon>
        <taxon>Metazoa</taxon>
        <taxon>Spiralia</taxon>
        <taxon>Lophotrochozoa</taxon>
        <taxon>Mollusca</taxon>
        <taxon>Gastropoda</taxon>
        <taxon>Heterobranchia</taxon>
        <taxon>Euthyneura</taxon>
        <taxon>Panpulmonata</taxon>
        <taxon>Hygrophila</taxon>
        <taxon>Lymnaeoidea</taxon>
        <taxon>Lymnaeidae</taxon>
        <taxon>Lymnaea</taxon>
    </lineage>
</organism>
<feature type="region of interest" description="Disordered" evidence="1">
    <location>
        <begin position="333"/>
        <end position="362"/>
    </location>
</feature>